<dbReference type="EMBL" id="SMBU01000002">
    <property type="protein sequence ID" value="TCV03854.1"/>
    <property type="molecule type" value="Genomic_DNA"/>
</dbReference>
<evidence type="ECO:0000256" key="1">
    <source>
        <dbReference type="ARBA" id="ARBA00007613"/>
    </source>
</evidence>
<evidence type="ECO:0000313" key="3">
    <source>
        <dbReference type="EMBL" id="TCV03854.1"/>
    </source>
</evidence>
<feature type="chain" id="PRO_5021001670" evidence="2">
    <location>
        <begin position="20"/>
        <end position="420"/>
    </location>
</feature>
<dbReference type="OrthoDB" id="9763626at2"/>
<dbReference type="PANTHER" id="PTHR30203">
    <property type="entry name" value="OUTER MEMBRANE CATION EFFLUX PROTEIN"/>
    <property type="match status" value="1"/>
</dbReference>
<organism evidence="3 4">
    <name type="scientific">Roseateles saccharophilus</name>
    <name type="common">Pseudomonas saccharophila</name>
    <dbReference type="NCBI Taxonomy" id="304"/>
    <lineage>
        <taxon>Bacteria</taxon>
        <taxon>Pseudomonadati</taxon>
        <taxon>Pseudomonadota</taxon>
        <taxon>Betaproteobacteria</taxon>
        <taxon>Burkholderiales</taxon>
        <taxon>Sphaerotilaceae</taxon>
        <taxon>Roseateles</taxon>
    </lineage>
</organism>
<dbReference type="SUPFAM" id="SSF56954">
    <property type="entry name" value="Outer membrane efflux proteins (OEP)"/>
    <property type="match status" value="1"/>
</dbReference>
<dbReference type="AlphaFoldDB" id="A0A4R3VJ57"/>
<dbReference type="Pfam" id="PF02321">
    <property type="entry name" value="OEP"/>
    <property type="match status" value="2"/>
</dbReference>
<sequence length="420" mass="44217">MKFPVLILCAVLAAPAAWADAPAPLSLAEVLRAAGSNFDVAVANSGLAAARADVLAANHAPLPQLTLKSSQMDLQHGLGRGNLFADKRIDKSLGLDWTWERGNKRALRTAVAEAAATAAAGDLADVRRQQLGLALGAGVDLAAAQQRVDEVGQLKHSADDMLAAMRARHRAGDISAQDLARTEIETARAGVDLAGAAADRRRASLALARLIGRGQDDVGVDASVWPAAAPPEPLDEAQRSARIAGRADVQAAEARVQAAQSALDGTLAARQSDLTWGVSVDHFPGTSTKLVELRLQMPLQIGYSQQGEIGRARAQLQQARDLADKTRLMAEADLNQAWLELQASSATLAVHEAELLPKARQVLAQAELAYQKGAMPLTDLIDARRSLRAAVLDALAARADHARAAGAWALLTDPEFAKTP</sequence>
<evidence type="ECO:0000256" key="2">
    <source>
        <dbReference type="SAM" id="SignalP"/>
    </source>
</evidence>
<comment type="caution">
    <text evidence="3">The sequence shown here is derived from an EMBL/GenBank/DDBJ whole genome shotgun (WGS) entry which is preliminary data.</text>
</comment>
<comment type="similarity">
    <text evidence="1">Belongs to the outer membrane factor (OMF) (TC 1.B.17) family.</text>
</comment>
<keyword evidence="2" id="KW-0732">Signal</keyword>
<dbReference type="InterPro" id="IPR010131">
    <property type="entry name" value="MdtP/NodT-like"/>
</dbReference>
<dbReference type="InterPro" id="IPR003423">
    <property type="entry name" value="OMP_efflux"/>
</dbReference>
<dbReference type="Proteomes" id="UP000295110">
    <property type="component" value="Unassembled WGS sequence"/>
</dbReference>
<reference evidence="3 4" key="1">
    <citation type="submission" date="2019-03" db="EMBL/GenBank/DDBJ databases">
        <title>Genomic Encyclopedia of Type Strains, Phase IV (KMG-IV): sequencing the most valuable type-strain genomes for metagenomic binning, comparative biology and taxonomic classification.</title>
        <authorList>
            <person name="Goeker M."/>
        </authorList>
    </citation>
    <scope>NUCLEOTIDE SEQUENCE [LARGE SCALE GENOMIC DNA]</scope>
    <source>
        <strain evidence="3 4">DSM 654</strain>
    </source>
</reference>
<gene>
    <name evidence="3" type="ORF">EV671_1002116</name>
</gene>
<dbReference type="Gene3D" id="1.20.1600.10">
    <property type="entry name" value="Outer membrane efflux proteins (OEP)"/>
    <property type="match status" value="1"/>
</dbReference>
<dbReference type="RefSeq" id="WP_132569662.1">
    <property type="nucleotide sequence ID" value="NZ_CBCSGL010000034.1"/>
</dbReference>
<dbReference type="GO" id="GO:0015562">
    <property type="term" value="F:efflux transmembrane transporter activity"/>
    <property type="evidence" value="ECO:0007669"/>
    <property type="project" value="InterPro"/>
</dbReference>
<evidence type="ECO:0000313" key="4">
    <source>
        <dbReference type="Proteomes" id="UP000295110"/>
    </source>
</evidence>
<accession>A0A4R3VJ57</accession>
<protein>
    <submittedName>
        <fullName evidence="3">Cobalt-zinc-cadmium efflux system outer membrane protein</fullName>
    </submittedName>
</protein>
<feature type="signal peptide" evidence="2">
    <location>
        <begin position="1"/>
        <end position="19"/>
    </location>
</feature>
<proteinExistence type="inferred from homology"/>
<name>A0A4R3VJ57_ROSSA</name>
<keyword evidence="4" id="KW-1185">Reference proteome</keyword>